<dbReference type="Pfam" id="PF14539">
    <property type="entry name" value="DUF4442"/>
    <property type="match status" value="1"/>
</dbReference>
<evidence type="ECO:0000313" key="1">
    <source>
        <dbReference type="EMBL" id="MCZ9305663.1"/>
    </source>
</evidence>
<proteinExistence type="predicted"/>
<name>A0A9X3M8L9_9CORY</name>
<keyword evidence="2" id="KW-1185">Reference proteome</keyword>
<dbReference type="InterPro" id="IPR029069">
    <property type="entry name" value="HotDog_dom_sf"/>
</dbReference>
<dbReference type="SUPFAM" id="SSF54637">
    <property type="entry name" value="Thioesterase/thiol ester dehydrase-isomerase"/>
    <property type="match status" value="1"/>
</dbReference>
<evidence type="ECO:0000313" key="2">
    <source>
        <dbReference type="Proteomes" id="UP001146505"/>
    </source>
</evidence>
<dbReference type="Proteomes" id="UP001146505">
    <property type="component" value="Unassembled WGS sequence"/>
</dbReference>
<dbReference type="AlphaFoldDB" id="A0A9X3M8L9"/>
<dbReference type="InterPro" id="IPR027961">
    <property type="entry name" value="DUF4442"/>
</dbReference>
<gene>
    <name evidence="1" type="ORF">L8U58_09040</name>
</gene>
<comment type="caution">
    <text evidence="1">The sequence shown here is derived from an EMBL/GenBank/DDBJ whole genome shotgun (WGS) entry which is preliminary data.</text>
</comment>
<organism evidence="1 2">
    <name type="scientific">Corynebacterium macclintockiae</name>
    <dbReference type="NCBI Taxonomy" id="2913501"/>
    <lineage>
        <taxon>Bacteria</taxon>
        <taxon>Bacillati</taxon>
        <taxon>Actinomycetota</taxon>
        <taxon>Actinomycetes</taxon>
        <taxon>Mycobacteriales</taxon>
        <taxon>Corynebacteriaceae</taxon>
        <taxon>Corynebacterium</taxon>
    </lineage>
</organism>
<accession>A0A9X3M8L9</accession>
<dbReference type="EMBL" id="JAKMUV010000013">
    <property type="protein sequence ID" value="MCZ9305663.1"/>
    <property type="molecule type" value="Genomic_DNA"/>
</dbReference>
<dbReference type="RefSeq" id="WP_043012297.1">
    <property type="nucleotide sequence ID" value="NZ_JAKMUV010000013.1"/>
</dbReference>
<sequence length="255" mass="29030">MKPLKKIYQAQMKAVPGFVNKMIKKPSRMRRMMNLWPPLLFSGIKMTEVSDDWAFARIVLNLRWWNANMHGAAFGGTLFSMTDVLFGTLIARRLGTEYEAWTRTGTFQFLTPGRSGAYMDVELTPKLIDWITTTVDEDGYCNVPYTSIIYNKDGSVVGIGQQDLHVRPRGGGKRADRPKQALQPRGLVLESLANAVVWHCFKDQPEILTVLMSEQRRIPNPEDQMRHVVKVALEKSTKSREDLVALDIPEKYLDA</sequence>
<protein>
    <submittedName>
        <fullName evidence="1">DUF4442 domain-containing protein</fullName>
    </submittedName>
</protein>
<dbReference type="Gene3D" id="3.10.129.10">
    <property type="entry name" value="Hotdog Thioesterase"/>
    <property type="match status" value="1"/>
</dbReference>
<dbReference type="GeneID" id="301813700"/>
<reference evidence="1" key="1">
    <citation type="submission" date="2022-02" db="EMBL/GenBank/DDBJ databases">
        <title>Corynebacterium sp. from urogenital microbiome.</title>
        <authorList>
            <person name="Cappelli E.A."/>
            <person name="Ribeiro T.G."/>
            <person name="Peixe L."/>
        </authorList>
    </citation>
    <scope>NUCLEOTIDE SEQUENCE</scope>
    <source>
        <strain evidence="1">C9Ua_112</strain>
    </source>
</reference>